<feature type="domain" description="Histidine kinase" evidence="15">
    <location>
        <begin position="169"/>
        <end position="363"/>
    </location>
</feature>
<feature type="transmembrane region" description="Helical" evidence="14">
    <location>
        <begin position="12"/>
        <end position="41"/>
    </location>
</feature>
<evidence type="ECO:0000256" key="10">
    <source>
        <dbReference type="ARBA" id="ARBA00022840"/>
    </source>
</evidence>
<keyword evidence="12" id="KW-0902">Two-component regulatory system</keyword>
<evidence type="ECO:0000313" key="18">
    <source>
        <dbReference type="Proteomes" id="UP000245634"/>
    </source>
</evidence>
<evidence type="ECO:0000256" key="5">
    <source>
        <dbReference type="ARBA" id="ARBA00022553"/>
    </source>
</evidence>
<dbReference type="PANTHER" id="PTHR24421">
    <property type="entry name" value="NITRATE/NITRITE SENSOR PROTEIN NARX-RELATED"/>
    <property type="match status" value="1"/>
</dbReference>
<dbReference type="AlphaFoldDB" id="A0A316D5A2"/>
<protein>
    <recommendedName>
        <fullName evidence="3">histidine kinase</fullName>
        <ecNumber evidence="3">2.7.13.3</ecNumber>
    </recommendedName>
</protein>
<evidence type="ECO:0000256" key="1">
    <source>
        <dbReference type="ARBA" id="ARBA00000085"/>
    </source>
</evidence>
<keyword evidence="5" id="KW-0597">Phosphoprotein</keyword>
<name>A0A316D5A2_9BACL</name>
<dbReference type="EC" id="2.7.13.3" evidence="3"/>
<dbReference type="Gene3D" id="3.30.565.10">
    <property type="entry name" value="Histidine kinase-like ATPase, C-terminal domain"/>
    <property type="match status" value="1"/>
</dbReference>
<evidence type="ECO:0000256" key="8">
    <source>
        <dbReference type="ARBA" id="ARBA00022741"/>
    </source>
</evidence>
<proteinExistence type="predicted"/>
<feature type="transmembrane region" description="Helical" evidence="14">
    <location>
        <begin position="61"/>
        <end position="86"/>
    </location>
</feature>
<dbReference type="GO" id="GO:0000155">
    <property type="term" value="F:phosphorelay sensor kinase activity"/>
    <property type="evidence" value="ECO:0007669"/>
    <property type="project" value="InterPro"/>
</dbReference>
<keyword evidence="8" id="KW-0547">Nucleotide-binding</keyword>
<evidence type="ECO:0000259" key="15">
    <source>
        <dbReference type="PROSITE" id="PS50109"/>
    </source>
</evidence>
<keyword evidence="7 14" id="KW-0812">Transmembrane</keyword>
<dbReference type="Pfam" id="PF07730">
    <property type="entry name" value="HisKA_3"/>
    <property type="match status" value="1"/>
</dbReference>
<dbReference type="GO" id="GO:0005524">
    <property type="term" value="F:ATP binding"/>
    <property type="evidence" value="ECO:0007669"/>
    <property type="project" value="UniProtKB-KW"/>
</dbReference>
<evidence type="ECO:0000256" key="12">
    <source>
        <dbReference type="ARBA" id="ARBA00023012"/>
    </source>
</evidence>
<organism evidence="17 18">
    <name type="scientific">Tumebacillus permanentifrigoris</name>
    <dbReference type="NCBI Taxonomy" id="378543"/>
    <lineage>
        <taxon>Bacteria</taxon>
        <taxon>Bacillati</taxon>
        <taxon>Bacillota</taxon>
        <taxon>Bacilli</taxon>
        <taxon>Bacillales</taxon>
        <taxon>Alicyclobacillaceae</taxon>
        <taxon>Tumebacillus</taxon>
    </lineage>
</organism>
<dbReference type="SUPFAM" id="SSF55874">
    <property type="entry name" value="ATPase domain of HSP90 chaperone/DNA topoisomerase II/histidine kinase"/>
    <property type="match status" value="1"/>
</dbReference>
<dbReference type="Gene3D" id="6.10.340.10">
    <property type="match status" value="1"/>
</dbReference>
<comment type="caution">
    <text evidence="17">The sequence shown here is derived from an EMBL/GenBank/DDBJ whole genome shotgun (WGS) entry which is preliminary data.</text>
</comment>
<feature type="domain" description="HAMP" evidence="16">
    <location>
        <begin position="89"/>
        <end position="142"/>
    </location>
</feature>
<evidence type="ECO:0000256" key="7">
    <source>
        <dbReference type="ARBA" id="ARBA00022692"/>
    </source>
</evidence>
<dbReference type="InterPro" id="IPR036890">
    <property type="entry name" value="HATPase_C_sf"/>
</dbReference>
<dbReference type="CDD" id="cd16917">
    <property type="entry name" value="HATPase_UhpB-NarQ-NarX-like"/>
    <property type="match status" value="1"/>
</dbReference>
<keyword evidence="18" id="KW-1185">Reference proteome</keyword>
<comment type="subcellular location">
    <subcellularLocation>
        <location evidence="2">Cell membrane</location>
        <topology evidence="2">Multi-pass membrane protein</topology>
    </subcellularLocation>
</comment>
<keyword evidence="4" id="KW-1003">Cell membrane</keyword>
<dbReference type="CDD" id="cd06225">
    <property type="entry name" value="HAMP"/>
    <property type="match status" value="1"/>
</dbReference>
<evidence type="ECO:0000256" key="6">
    <source>
        <dbReference type="ARBA" id="ARBA00022679"/>
    </source>
</evidence>
<keyword evidence="9 17" id="KW-0418">Kinase</keyword>
<dbReference type="SMART" id="SM00387">
    <property type="entry name" value="HATPase_c"/>
    <property type="match status" value="1"/>
</dbReference>
<dbReference type="PROSITE" id="PS50109">
    <property type="entry name" value="HIS_KIN"/>
    <property type="match status" value="1"/>
</dbReference>
<reference evidence="17 18" key="1">
    <citation type="submission" date="2018-05" db="EMBL/GenBank/DDBJ databases">
        <title>Genomic Encyclopedia of Type Strains, Phase IV (KMG-IV): sequencing the most valuable type-strain genomes for metagenomic binning, comparative biology and taxonomic classification.</title>
        <authorList>
            <person name="Goeker M."/>
        </authorList>
    </citation>
    <scope>NUCLEOTIDE SEQUENCE [LARGE SCALE GENOMIC DNA]</scope>
    <source>
        <strain evidence="17 18">DSM 18773</strain>
    </source>
</reference>
<keyword evidence="13 14" id="KW-0472">Membrane</keyword>
<dbReference type="GO" id="GO:0005886">
    <property type="term" value="C:plasma membrane"/>
    <property type="evidence" value="ECO:0007669"/>
    <property type="project" value="UniProtKB-SubCell"/>
</dbReference>
<keyword evidence="11 14" id="KW-1133">Transmembrane helix</keyword>
<evidence type="ECO:0000256" key="3">
    <source>
        <dbReference type="ARBA" id="ARBA00012438"/>
    </source>
</evidence>
<dbReference type="PANTHER" id="PTHR24421:SF37">
    <property type="entry name" value="SENSOR HISTIDINE KINASE NARS"/>
    <property type="match status" value="1"/>
</dbReference>
<evidence type="ECO:0000256" key="13">
    <source>
        <dbReference type="ARBA" id="ARBA00023136"/>
    </source>
</evidence>
<dbReference type="SUPFAM" id="SSF158472">
    <property type="entry name" value="HAMP domain-like"/>
    <property type="match status" value="1"/>
</dbReference>
<evidence type="ECO:0000313" key="17">
    <source>
        <dbReference type="EMBL" id="PWK05954.1"/>
    </source>
</evidence>
<sequence>MLRGLDSRFKSVRWSLLLAFVRTTAAALAVFVGLVGGSVTLHDWLSTTPLLPLAALTSGQWIVLAVILLLSALVSILVVGISGGYTQSRAMQERMRTLVEATMLWANGRLGHRIEVLGEENEINELVGALNGMAERLEDHVLALGRLVDKNERLAQRAATLATVEERQRLARDLHDSVSQQLFAIGMTAGAASKIYDRDVERARPLIAQLEEMASKAQAEMRALLLHLRPVELEGRSLAEALDRFLQDVCPRHQICYDMELNGVVRLSDGMESHLFRIAQEAVSNVIRHASAKRLTVKLVREGERVCLAISDDGQGFDPKQSRGGSYGLQSIRERAEEVGGRLDVLTSPGQGTEMRVWVSLYGKGEGDRDEQHPSVIGR</sequence>
<dbReference type="RefSeq" id="WP_109690945.1">
    <property type="nucleotide sequence ID" value="NZ_QGGL01000021.1"/>
</dbReference>
<evidence type="ECO:0000256" key="9">
    <source>
        <dbReference type="ARBA" id="ARBA00022777"/>
    </source>
</evidence>
<evidence type="ECO:0000256" key="2">
    <source>
        <dbReference type="ARBA" id="ARBA00004651"/>
    </source>
</evidence>
<keyword evidence="6" id="KW-0808">Transferase</keyword>
<dbReference type="OrthoDB" id="9795828at2"/>
<dbReference type="InterPro" id="IPR005467">
    <property type="entry name" value="His_kinase_dom"/>
</dbReference>
<dbReference type="Proteomes" id="UP000245634">
    <property type="component" value="Unassembled WGS sequence"/>
</dbReference>
<dbReference type="InterPro" id="IPR050482">
    <property type="entry name" value="Sensor_HK_TwoCompSys"/>
</dbReference>
<dbReference type="GO" id="GO:0046983">
    <property type="term" value="F:protein dimerization activity"/>
    <property type="evidence" value="ECO:0007669"/>
    <property type="project" value="InterPro"/>
</dbReference>
<dbReference type="Gene3D" id="1.20.5.1930">
    <property type="match status" value="1"/>
</dbReference>
<dbReference type="Pfam" id="PF00672">
    <property type="entry name" value="HAMP"/>
    <property type="match status" value="1"/>
</dbReference>
<dbReference type="EMBL" id="QGGL01000021">
    <property type="protein sequence ID" value="PWK05954.1"/>
    <property type="molecule type" value="Genomic_DNA"/>
</dbReference>
<gene>
    <name evidence="17" type="ORF">C7459_12117</name>
</gene>
<accession>A0A316D5A2</accession>
<evidence type="ECO:0000256" key="11">
    <source>
        <dbReference type="ARBA" id="ARBA00022989"/>
    </source>
</evidence>
<dbReference type="PROSITE" id="PS50885">
    <property type="entry name" value="HAMP"/>
    <property type="match status" value="1"/>
</dbReference>
<evidence type="ECO:0000256" key="4">
    <source>
        <dbReference type="ARBA" id="ARBA00022475"/>
    </source>
</evidence>
<dbReference type="InterPro" id="IPR011712">
    <property type="entry name" value="Sig_transdc_His_kin_sub3_dim/P"/>
</dbReference>
<evidence type="ECO:0000259" key="16">
    <source>
        <dbReference type="PROSITE" id="PS50885"/>
    </source>
</evidence>
<keyword evidence="10" id="KW-0067">ATP-binding</keyword>
<dbReference type="InterPro" id="IPR003594">
    <property type="entry name" value="HATPase_dom"/>
</dbReference>
<comment type="catalytic activity">
    <reaction evidence="1">
        <text>ATP + protein L-histidine = ADP + protein N-phospho-L-histidine.</text>
        <dbReference type="EC" id="2.7.13.3"/>
    </reaction>
</comment>
<dbReference type="Pfam" id="PF02518">
    <property type="entry name" value="HATPase_c"/>
    <property type="match status" value="1"/>
</dbReference>
<dbReference type="SMART" id="SM00304">
    <property type="entry name" value="HAMP"/>
    <property type="match status" value="1"/>
</dbReference>
<evidence type="ECO:0000256" key="14">
    <source>
        <dbReference type="SAM" id="Phobius"/>
    </source>
</evidence>
<dbReference type="InterPro" id="IPR003660">
    <property type="entry name" value="HAMP_dom"/>
</dbReference>